<evidence type="ECO:0000259" key="2">
    <source>
        <dbReference type="Pfam" id="PF00497"/>
    </source>
</evidence>
<keyword evidence="1" id="KW-0732">Signal</keyword>
<keyword evidence="4" id="KW-1185">Reference proteome</keyword>
<proteinExistence type="predicted"/>
<accession>A0A318K7A1</accession>
<dbReference type="Gene3D" id="3.40.190.10">
    <property type="entry name" value="Periplasmic binding protein-like II"/>
    <property type="match status" value="2"/>
</dbReference>
<sequence length="261" mass="29387">MSKNHFADAILPFLRGLLPIILSLCLCPAWAASPPLVLAFNTFSPWKTLDAQGQPSGPYVEIVKLLAARLDAPVHYLSCPLQRCLQAMRQGQADLVIGVRNSDERDAYIDFLDPPYAAATPLAIYLRRTDTRQVRRYADLYALRIGVVEGMRYQPAFDQDKQLERDFAPNSLSNFRKLLAGRVDALVINRRNGMELLHSQGWEALVREQPLQLPGLEERRLGLSRRSPWYARRDRLTVVLRGMLRDGSIARLLAANGAAPK</sequence>
<dbReference type="Pfam" id="PF00497">
    <property type="entry name" value="SBP_bac_3"/>
    <property type="match status" value="1"/>
</dbReference>
<dbReference type="SUPFAM" id="SSF53850">
    <property type="entry name" value="Periplasmic binding protein-like II"/>
    <property type="match status" value="1"/>
</dbReference>
<dbReference type="InterPro" id="IPR001638">
    <property type="entry name" value="Solute-binding_3/MltF_N"/>
</dbReference>
<dbReference type="Proteomes" id="UP000248395">
    <property type="component" value="Unassembled WGS sequence"/>
</dbReference>
<evidence type="ECO:0000256" key="1">
    <source>
        <dbReference type="ARBA" id="ARBA00022729"/>
    </source>
</evidence>
<feature type="domain" description="Solute-binding protein family 3/N-terminal" evidence="2">
    <location>
        <begin position="41"/>
        <end position="252"/>
    </location>
</feature>
<protein>
    <submittedName>
        <fullName evidence="3">Amino acid ABC transporter substrate-binding protein (PAAT family)</fullName>
    </submittedName>
</protein>
<comment type="caution">
    <text evidence="3">The sequence shown here is derived from an EMBL/GenBank/DDBJ whole genome shotgun (WGS) entry which is preliminary data.</text>
</comment>
<dbReference type="EMBL" id="QJKC01000003">
    <property type="protein sequence ID" value="PXX50075.1"/>
    <property type="molecule type" value="Genomic_DNA"/>
</dbReference>
<dbReference type="OrthoDB" id="8781046at2"/>
<dbReference type="PANTHER" id="PTHR35936">
    <property type="entry name" value="MEMBRANE-BOUND LYTIC MUREIN TRANSGLYCOSYLASE F"/>
    <property type="match status" value="1"/>
</dbReference>
<reference evidence="3 4" key="1">
    <citation type="submission" date="2018-05" db="EMBL/GenBank/DDBJ databases">
        <title>Genomic Encyclopedia of Type Strains, Phase IV (KMG-IV): sequencing the most valuable type-strain genomes for metagenomic binning, comparative biology and taxonomic classification.</title>
        <authorList>
            <person name="Goeker M."/>
        </authorList>
    </citation>
    <scope>NUCLEOTIDE SEQUENCE [LARGE SCALE GENOMIC DNA]</scope>
    <source>
        <strain evidence="3 4">DSM 25134</strain>
    </source>
</reference>
<gene>
    <name evidence="3" type="ORF">DFR38_103255</name>
</gene>
<evidence type="ECO:0000313" key="3">
    <source>
        <dbReference type="EMBL" id="PXX50075.1"/>
    </source>
</evidence>
<evidence type="ECO:0000313" key="4">
    <source>
        <dbReference type="Proteomes" id="UP000248395"/>
    </source>
</evidence>
<dbReference type="RefSeq" id="WP_110313078.1">
    <property type="nucleotide sequence ID" value="NZ_QJKC01000003.1"/>
</dbReference>
<name>A0A318K7A1_9NEIS</name>
<dbReference type="AlphaFoldDB" id="A0A318K7A1"/>
<dbReference type="PANTHER" id="PTHR35936:SF25">
    <property type="entry name" value="ABC TRANSPORTER SUBSTRATE-BINDING PROTEIN"/>
    <property type="match status" value="1"/>
</dbReference>
<organism evidence="3 4">
    <name type="scientific">Aquitalea magnusonii</name>
    <dbReference type="NCBI Taxonomy" id="332411"/>
    <lineage>
        <taxon>Bacteria</taxon>
        <taxon>Pseudomonadati</taxon>
        <taxon>Pseudomonadota</taxon>
        <taxon>Betaproteobacteria</taxon>
        <taxon>Neisseriales</taxon>
        <taxon>Chromobacteriaceae</taxon>
        <taxon>Aquitalea</taxon>
    </lineage>
</organism>